<comment type="cofactor">
    <cofactor evidence="1">
        <name>Mg(2+)</name>
        <dbReference type="ChEBI" id="CHEBI:18420"/>
    </cofactor>
</comment>
<sequence>MYHLLPSTPFFAHKPHRCCFSSPLSLSGSQDSRAKTMTEANNAVLYFDGTKERIKKLFNEVQLSVSSYDTAWVALVPSPNSFGTPCFPECIGWLLDNQLSDGSWGLPHRHPLLIKDALSSTLASILALKRWGVGEEQINKGLRFIELNITSATDENQHSPIGFDIIFPGMLEFAKDLNLNLPFEPKDLDAMRHMRELELRRGGYSEERKSYLAYISEGMGKLQDWEMVLKYQRKNGSLFNSPSTTAAASMHLQDAGCLNYLRLLLEKFGNAVPTVYPLDIYARLCMVDSLESLGIERHFRQEIKSVLDETYRCWLQGEEEIFLDTATCAMAFRILRLNGYDVSSDPLTQITKGKHESSFLSGHQKEIGDALELCRASQIIIFPDESALEKQHSWSSHFLKQKLYNCTIHAHRLDNSSNIRNEDFLTLAVEDFNICQSIHCEELKYLESWVVENRLDKLKFARQKTAYCYFSAAASLFSPELSDARISWAKNGILTTVVDDFFDVGGSIEELENLIQLVEKWDVDVAVDCCSEHVQIIFSALQSTISEIGAKAFTIQGRSVTSHIIDIWLSLMNSMLREAKWVSDKSVPTRDAYMTNGFVSFALGPIVLPALYLVGPVLSEEVVCSSEYQNLYKVMSTFGRLLNDIHSFERESKEGKLNVVSLYMVDGSGETVTAEESIKEIKSIIVSQRRELLRLVLQEKGSLVPRACKDLFWKMLKVLNERERNSTKTHNPCFQKLKFLRRGTENRERERERERERVISERERETYQCWKERRRRKEKKNKKSSKTYFDGPKERIKKLFNEVQLSVSSYDTAWVALVPSPNSFGTPCFPECIGWLLDNQLSDGSWGLPHRHPLLIKDTLSSTLASILALKRWGVGEEQINKGLHFIELNITSATDENQHSPIGFDIIFPGMLEFAKDLNLNLPFETKDLDAMRHMRELELRRGGYSEERKSYLAYISEGMGKLQDWEMVLKYQRKNGSLFNSPSTTAAASMHLQDAGFLNYLRLLLEKFGNAVPTVYPLDIYARLCMVDSLESLGIERHFRQEIKIIYFFLSLQPAFLMSLNIEKKKKKRCWLQGEEEIFLDTATCAMAFRILRLNGYDVSSDPLTQITKGKHESSFLSGHQKEIGDALELCRASQIIIFPDESALEKQHSWSSHFLKQKLYNCTIHAHGLDKFVDDTLKLPFHANLDRAANRRYIEHYNADSTRILKTSYWWRLKFSPFSSNIRNEDFLTLAVEDFNICQSIHCEELKYLERVIFKCAFHVSSWVVENRLDKLKFARQKTAYCYFSAAASLFSPELSDARISWAKNGILTTVVDDFFDVGGSIEELENLIQLVEKWDVDVAVDCCSEHVQIIFSALQSTISEIGAKAFTIQGRSVTSHIIDIWLSLMNSTLREAKWVCDKSVPTRDAYMTNGFVSFALGPIVLPALYLVGPVLSEEVVCSSEYQNLYKVVSTFGRLLNDIHSFERESKEGKLNVVSLYMVDGSGGTVTAEESIKEIKSIIVSQRRELLRLVLQEKGSLVPRACKDLFWKMLKVLSLFYMKDDGFTSHELINVVKKIIYEPISL</sequence>
<accession>A0A7J7H7U1</accession>
<dbReference type="InterPro" id="IPR008930">
    <property type="entry name" value="Terpenoid_cyclase/PrenylTrfase"/>
</dbReference>
<evidence type="ECO:0000313" key="10">
    <source>
        <dbReference type="Proteomes" id="UP000593564"/>
    </source>
</evidence>
<feature type="domain" description="Terpene synthase N-terminal" evidence="7">
    <location>
        <begin position="966"/>
        <end position="1165"/>
    </location>
</feature>
<dbReference type="CDD" id="cd00684">
    <property type="entry name" value="Terpene_cyclase_plant_C1"/>
    <property type="match status" value="2"/>
</dbReference>
<dbReference type="FunFam" id="1.10.600.10:FF:000005">
    <property type="entry name" value="Ent-kaur-16-ene synthase, chloroplastic"/>
    <property type="match status" value="2"/>
</dbReference>
<evidence type="ECO:0000256" key="2">
    <source>
        <dbReference type="ARBA" id="ARBA00004229"/>
    </source>
</evidence>
<evidence type="ECO:0000259" key="8">
    <source>
        <dbReference type="Pfam" id="PF03936"/>
    </source>
</evidence>
<evidence type="ECO:0000256" key="5">
    <source>
        <dbReference type="ARBA" id="ARBA00022842"/>
    </source>
</evidence>
<dbReference type="SUPFAM" id="SSF48239">
    <property type="entry name" value="Terpenoid cyclases/Protein prenyltransferases"/>
    <property type="match status" value="4"/>
</dbReference>
<reference evidence="10" key="1">
    <citation type="journal article" date="2020" name="Nat. Commun.">
        <title>Genome assembly of wild tea tree DASZ reveals pedigree and selection history of tea varieties.</title>
        <authorList>
            <person name="Zhang W."/>
            <person name="Zhang Y."/>
            <person name="Qiu H."/>
            <person name="Guo Y."/>
            <person name="Wan H."/>
            <person name="Zhang X."/>
            <person name="Scossa F."/>
            <person name="Alseekh S."/>
            <person name="Zhang Q."/>
            <person name="Wang P."/>
            <person name="Xu L."/>
            <person name="Schmidt M.H."/>
            <person name="Jia X."/>
            <person name="Li D."/>
            <person name="Zhu A."/>
            <person name="Guo F."/>
            <person name="Chen W."/>
            <person name="Ni D."/>
            <person name="Usadel B."/>
            <person name="Fernie A.R."/>
            <person name="Wen W."/>
        </authorList>
    </citation>
    <scope>NUCLEOTIDE SEQUENCE [LARGE SCALE GENOMIC DNA]</scope>
    <source>
        <strain evidence="10">cv. G240</strain>
    </source>
</reference>
<comment type="similarity">
    <text evidence="3">Belongs to the terpene synthase family.</text>
</comment>
<dbReference type="SUPFAM" id="SSF48576">
    <property type="entry name" value="Terpenoid synthases"/>
    <property type="match status" value="2"/>
</dbReference>
<comment type="subcellular location">
    <subcellularLocation>
        <location evidence="2">Plastid</location>
        <location evidence="2">Chloroplast</location>
    </subcellularLocation>
</comment>
<dbReference type="Gene3D" id="1.50.10.130">
    <property type="entry name" value="Terpene synthase, N-terminal domain"/>
    <property type="match status" value="2"/>
</dbReference>
<reference evidence="9 10" key="2">
    <citation type="submission" date="2020-07" db="EMBL/GenBank/DDBJ databases">
        <title>Genome assembly of wild tea tree DASZ reveals pedigree and selection history of tea varieties.</title>
        <authorList>
            <person name="Zhang W."/>
        </authorList>
    </citation>
    <scope>NUCLEOTIDE SEQUENCE [LARGE SCALE GENOMIC DNA]</scope>
    <source>
        <strain evidence="10">cv. G240</strain>
        <tissue evidence="9">Leaf</tissue>
    </source>
</reference>
<keyword evidence="4" id="KW-0479">Metal-binding</keyword>
<evidence type="ECO:0000313" key="9">
    <source>
        <dbReference type="EMBL" id="KAF5949013.1"/>
    </source>
</evidence>
<dbReference type="FunFam" id="1.50.10.130:FF:000002">
    <property type="entry name" value="Ent-copalyl diphosphate synthase, chloroplastic"/>
    <property type="match status" value="2"/>
</dbReference>
<dbReference type="FunFam" id="1.50.10.160:FF:000002">
    <property type="entry name" value="cis-abienol synthase, chloroplastic"/>
    <property type="match status" value="2"/>
</dbReference>
<feature type="domain" description="Terpene synthase metal-binding" evidence="8">
    <location>
        <begin position="454"/>
        <end position="690"/>
    </location>
</feature>
<dbReference type="GO" id="GO:0000287">
    <property type="term" value="F:magnesium ion binding"/>
    <property type="evidence" value="ECO:0007669"/>
    <property type="project" value="InterPro"/>
</dbReference>
<evidence type="ECO:0000256" key="1">
    <source>
        <dbReference type="ARBA" id="ARBA00001946"/>
    </source>
</evidence>
<evidence type="ECO:0000259" key="7">
    <source>
        <dbReference type="Pfam" id="PF01397"/>
    </source>
</evidence>
<keyword evidence="10" id="KW-1185">Reference proteome</keyword>
<dbReference type="InterPro" id="IPR001906">
    <property type="entry name" value="Terpene_synth_N"/>
</dbReference>
<gene>
    <name evidence="9" type="ORF">HYC85_014970</name>
</gene>
<dbReference type="InterPro" id="IPR044814">
    <property type="entry name" value="Terpene_cyclase_plant_C1"/>
</dbReference>
<dbReference type="SFLD" id="SFLDG01014">
    <property type="entry name" value="Terpene_Cyclase_Like_1_N-term"/>
    <property type="match status" value="2"/>
</dbReference>
<feature type="domain" description="Terpene synthase metal-binding" evidence="8">
    <location>
        <begin position="1271"/>
        <end position="1507"/>
    </location>
</feature>
<proteinExistence type="inferred from homology"/>
<dbReference type="GO" id="GO:0010333">
    <property type="term" value="F:terpene synthase activity"/>
    <property type="evidence" value="ECO:0007669"/>
    <property type="project" value="InterPro"/>
</dbReference>
<dbReference type="InterPro" id="IPR005630">
    <property type="entry name" value="Terpene_synthase_metal-bd"/>
</dbReference>
<dbReference type="Gene3D" id="1.50.10.160">
    <property type="match status" value="2"/>
</dbReference>
<dbReference type="InterPro" id="IPR050148">
    <property type="entry name" value="Terpene_synthase-like"/>
</dbReference>
<name>A0A7J7H7U1_CAMSI</name>
<evidence type="ECO:0000256" key="3">
    <source>
        <dbReference type="ARBA" id="ARBA00006333"/>
    </source>
</evidence>
<protein>
    <submittedName>
        <fullName evidence="9">Uncharacterized protein</fullName>
    </submittedName>
</protein>
<feature type="domain" description="Terpene synthase N-terminal" evidence="7">
    <location>
        <begin position="224"/>
        <end position="406"/>
    </location>
</feature>
<dbReference type="InterPro" id="IPR036965">
    <property type="entry name" value="Terpene_synth_N_sf"/>
</dbReference>
<keyword evidence="5" id="KW-0460">Magnesium</keyword>
<dbReference type="PANTHER" id="PTHR31739:SF3">
    <property type="entry name" value="ENT-KAUR-16-ENE SYNTHASE, CHLOROPLASTIC"/>
    <property type="match status" value="1"/>
</dbReference>
<keyword evidence="6" id="KW-0456">Lyase</keyword>
<dbReference type="GO" id="GO:0009686">
    <property type="term" value="P:gibberellin biosynthetic process"/>
    <property type="evidence" value="ECO:0007669"/>
    <property type="project" value="TreeGrafter"/>
</dbReference>
<dbReference type="Pfam" id="PF01397">
    <property type="entry name" value="Terpene_synth"/>
    <property type="match status" value="2"/>
</dbReference>
<organism evidence="9 10">
    <name type="scientific">Camellia sinensis</name>
    <name type="common">Tea plant</name>
    <name type="synonym">Thea sinensis</name>
    <dbReference type="NCBI Taxonomy" id="4442"/>
    <lineage>
        <taxon>Eukaryota</taxon>
        <taxon>Viridiplantae</taxon>
        <taxon>Streptophyta</taxon>
        <taxon>Embryophyta</taxon>
        <taxon>Tracheophyta</taxon>
        <taxon>Spermatophyta</taxon>
        <taxon>Magnoliopsida</taxon>
        <taxon>eudicotyledons</taxon>
        <taxon>Gunneridae</taxon>
        <taxon>Pentapetalae</taxon>
        <taxon>asterids</taxon>
        <taxon>Ericales</taxon>
        <taxon>Theaceae</taxon>
        <taxon>Camellia</taxon>
    </lineage>
</organism>
<dbReference type="Proteomes" id="UP000593564">
    <property type="component" value="Unassembled WGS sequence"/>
</dbReference>
<dbReference type="GO" id="GO:0009507">
    <property type="term" value="C:chloroplast"/>
    <property type="evidence" value="ECO:0007669"/>
    <property type="project" value="UniProtKB-SubCell"/>
</dbReference>
<evidence type="ECO:0000256" key="4">
    <source>
        <dbReference type="ARBA" id="ARBA00022723"/>
    </source>
</evidence>
<dbReference type="Gene3D" id="1.10.600.10">
    <property type="entry name" value="Farnesyl Diphosphate Synthase"/>
    <property type="match status" value="2"/>
</dbReference>
<dbReference type="EMBL" id="JACBKZ010000006">
    <property type="protein sequence ID" value="KAF5949013.1"/>
    <property type="molecule type" value="Genomic_DNA"/>
</dbReference>
<dbReference type="InterPro" id="IPR008949">
    <property type="entry name" value="Isoprenoid_synthase_dom_sf"/>
</dbReference>
<dbReference type="Pfam" id="PF03936">
    <property type="entry name" value="Terpene_synth_C"/>
    <property type="match status" value="2"/>
</dbReference>
<comment type="caution">
    <text evidence="9">The sequence shown here is derived from an EMBL/GenBank/DDBJ whole genome shotgun (WGS) entry which is preliminary data.</text>
</comment>
<dbReference type="PANTHER" id="PTHR31739">
    <property type="entry name" value="ENT-COPALYL DIPHOSPHATE SYNTHASE, CHLOROPLASTIC"/>
    <property type="match status" value="1"/>
</dbReference>
<evidence type="ECO:0000256" key="6">
    <source>
        <dbReference type="ARBA" id="ARBA00023239"/>
    </source>
</evidence>